<dbReference type="Pfam" id="PF01037">
    <property type="entry name" value="AsnC_trans_reg"/>
    <property type="match status" value="1"/>
</dbReference>
<keyword evidence="1" id="KW-0805">Transcription regulation</keyword>
<dbReference type="Proteomes" id="UP001596108">
    <property type="component" value="Unassembled WGS sequence"/>
</dbReference>
<sequence length="143" mass="16220">MDDLDKQILLVLQEQGRISMTDLGKTVSLSQPAVTERVRRLEEQGIIDHYRAVVAPEKINKPIAAFVLFYTKGYDRFVEYCREARDVVELHRISGHQYNFLVKLVTESLQTLESAINELGAFGDSTTLIVLSSPLKQDRLIPS</sequence>
<dbReference type="CDD" id="cd00090">
    <property type="entry name" value="HTH_ARSR"/>
    <property type="match status" value="1"/>
</dbReference>
<dbReference type="PROSITE" id="PS50956">
    <property type="entry name" value="HTH_ASNC_2"/>
    <property type="match status" value="1"/>
</dbReference>
<evidence type="ECO:0000256" key="2">
    <source>
        <dbReference type="ARBA" id="ARBA00023125"/>
    </source>
</evidence>
<evidence type="ECO:0000256" key="3">
    <source>
        <dbReference type="ARBA" id="ARBA00023163"/>
    </source>
</evidence>
<dbReference type="Gene3D" id="1.10.10.10">
    <property type="entry name" value="Winged helix-like DNA-binding domain superfamily/Winged helix DNA-binding domain"/>
    <property type="match status" value="1"/>
</dbReference>
<dbReference type="EMBL" id="JBHSNC010000027">
    <property type="protein sequence ID" value="MFC5529680.1"/>
    <property type="molecule type" value="Genomic_DNA"/>
</dbReference>
<evidence type="ECO:0000313" key="6">
    <source>
        <dbReference type="Proteomes" id="UP001596108"/>
    </source>
</evidence>
<dbReference type="Gene3D" id="3.30.70.920">
    <property type="match status" value="1"/>
</dbReference>
<comment type="caution">
    <text evidence="5">The sequence shown here is derived from an EMBL/GenBank/DDBJ whole genome shotgun (WGS) entry which is preliminary data.</text>
</comment>
<dbReference type="InterPro" id="IPR011008">
    <property type="entry name" value="Dimeric_a/b-barrel"/>
</dbReference>
<feature type="domain" description="HTH asnC-type" evidence="4">
    <location>
        <begin position="1"/>
        <end position="62"/>
    </location>
</feature>
<evidence type="ECO:0000313" key="5">
    <source>
        <dbReference type="EMBL" id="MFC5529680.1"/>
    </source>
</evidence>
<evidence type="ECO:0000259" key="4">
    <source>
        <dbReference type="PROSITE" id="PS50956"/>
    </source>
</evidence>
<dbReference type="InterPro" id="IPR019887">
    <property type="entry name" value="Tscrpt_reg_AsnC/Lrp_C"/>
</dbReference>
<dbReference type="InterPro" id="IPR011991">
    <property type="entry name" value="ArsR-like_HTH"/>
</dbReference>
<keyword evidence="3" id="KW-0804">Transcription</keyword>
<organism evidence="5 6">
    <name type="scientific">Cohnella yongneupensis</name>
    <dbReference type="NCBI Taxonomy" id="425006"/>
    <lineage>
        <taxon>Bacteria</taxon>
        <taxon>Bacillati</taxon>
        <taxon>Bacillota</taxon>
        <taxon>Bacilli</taxon>
        <taxon>Bacillales</taxon>
        <taxon>Paenibacillaceae</taxon>
        <taxon>Cohnella</taxon>
    </lineage>
</organism>
<dbReference type="SUPFAM" id="SSF46785">
    <property type="entry name" value="Winged helix' DNA-binding domain"/>
    <property type="match status" value="1"/>
</dbReference>
<dbReference type="SUPFAM" id="SSF54909">
    <property type="entry name" value="Dimeric alpha+beta barrel"/>
    <property type="match status" value="1"/>
</dbReference>
<keyword evidence="2" id="KW-0238">DNA-binding</keyword>
<proteinExistence type="predicted"/>
<dbReference type="InterPro" id="IPR036388">
    <property type="entry name" value="WH-like_DNA-bd_sf"/>
</dbReference>
<dbReference type="RefSeq" id="WP_378111577.1">
    <property type="nucleotide sequence ID" value="NZ_JBHSNC010000027.1"/>
</dbReference>
<dbReference type="PANTHER" id="PTHR30154:SF20">
    <property type="entry name" value="LEUCINE-RESPONSIVE REGULATORY PROTEIN"/>
    <property type="match status" value="1"/>
</dbReference>
<protein>
    <submittedName>
        <fullName evidence="5">Lrp/AsnC family transcriptional regulator</fullName>
    </submittedName>
</protein>
<gene>
    <name evidence="5" type="ORF">ACFPQ4_09485</name>
</gene>
<keyword evidence="6" id="KW-1185">Reference proteome</keyword>
<dbReference type="PRINTS" id="PR00033">
    <property type="entry name" value="HTHASNC"/>
</dbReference>
<dbReference type="InterPro" id="IPR036390">
    <property type="entry name" value="WH_DNA-bd_sf"/>
</dbReference>
<accession>A0ABW0QY25</accession>
<dbReference type="InterPro" id="IPR000485">
    <property type="entry name" value="AsnC-type_HTH_dom"/>
</dbReference>
<dbReference type="PANTHER" id="PTHR30154">
    <property type="entry name" value="LEUCINE-RESPONSIVE REGULATORY PROTEIN"/>
    <property type="match status" value="1"/>
</dbReference>
<evidence type="ECO:0000256" key="1">
    <source>
        <dbReference type="ARBA" id="ARBA00023015"/>
    </source>
</evidence>
<dbReference type="SMART" id="SM00344">
    <property type="entry name" value="HTH_ASNC"/>
    <property type="match status" value="1"/>
</dbReference>
<dbReference type="Pfam" id="PF13404">
    <property type="entry name" value="HTH_AsnC-type"/>
    <property type="match status" value="1"/>
</dbReference>
<dbReference type="InterPro" id="IPR019888">
    <property type="entry name" value="Tscrpt_reg_AsnC-like"/>
</dbReference>
<name>A0ABW0QY25_9BACL</name>
<reference evidence="6" key="1">
    <citation type="journal article" date="2019" name="Int. J. Syst. Evol. Microbiol.">
        <title>The Global Catalogue of Microorganisms (GCM) 10K type strain sequencing project: providing services to taxonomists for standard genome sequencing and annotation.</title>
        <authorList>
            <consortium name="The Broad Institute Genomics Platform"/>
            <consortium name="The Broad Institute Genome Sequencing Center for Infectious Disease"/>
            <person name="Wu L."/>
            <person name="Ma J."/>
        </authorList>
    </citation>
    <scope>NUCLEOTIDE SEQUENCE [LARGE SCALE GENOMIC DNA]</scope>
    <source>
        <strain evidence="6">CGMCC 1.18578</strain>
    </source>
</reference>